<name>A0ABR3RPN9_9PLEO</name>
<protein>
    <submittedName>
        <fullName evidence="2">Uncharacterized protein</fullName>
    </submittedName>
</protein>
<keyword evidence="3" id="KW-1185">Reference proteome</keyword>
<comment type="caution">
    <text evidence="2">The sequence shown here is derived from an EMBL/GenBank/DDBJ whole genome shotgun (WGS) entry which is preliminary data.</text>
</comment>
<evidence type="ECO:0000313" key="3">
    <source>
        <dbReference type="Proteomes" id="UP001521785"/>
    </source>
</evidence>
<organism evidence="2 3">
    <name type="scientific">Paraconiothyrium brasiliense</name>
    <dbReference type="NCBI Taxonomy" id="300254"/>
    <lineage>
        <taxon>Eukaryota</taxon>
        <taxon>Fungi</taxon>
        <taxon>Dikarya</taxon>
        <taxon>Ascomycota</taxon>
        <taxon>Pezizomycotina</taxon>
        <taxon>Dothideomycetes</taxon>
        <taxon>Pleosporomycetidae</taxon>
        <taxon>Pleosporales</taxon>
        <taxon>Massarineae</taxon>
        <taxon>Didymosphaeriaceae</taxon>
        <taxon>Paraconiothyrium</taxon>
    </lineage>
</organism>
<evidence type="ECO:0000313" key="2">
    <source>
        <dbReference type="EMBL" id="KAL1606395.1"/>
    </source>
</evidence>
<evidence type="ECO:0000256" key="1">
    <source>
        <dbReference type="SAM" id="MobiDB-lite"/>
    </source>
</evidence>
<sequence>MLGQHAAGQFRGGQGTLRQHGFPGDHQHLNSLDQSPYEQLAFFSIHKPLNARSWDDATPLRHRLSSSDTRKALAKMNQNPRKTVKDTLMNLKSDSARRVIDALVQEQNAKLSESDSTSEWIIAGLDVQKELVKQWPSQKWIIKSIEVILKTEPAPFAQDFDDDDHFEGGGPHLQQAHRSLFVRHLRWVISPFRCMGMIESLCPCVKSFRFHRTTIKEATFRVQEAMVTVKEVTIMVTSHMVRYQVRSIQEADHKLQ</sequence>
<dbReference type="EMBL" id="JAKJXO020000004">
    <property type="protein sequence ID" value="KAL1606395.1"/>
    <property type="molecule type" value="Genomic_DNA"/>
</dbReference>
<reference evidence="2 3" key="1">
    <citation type="submission" date="2024-02" db="EMBL/GenBank/DDBJ databases">
        <title>De novo assembly and annotation of 12 fungi associated with fruit tree decline syndrome in Ontario, Canada.</title>
        <authorList>
            <person name="Sulman M."/>
            <person name="Ellouze W."/>
            <person name="Ilyukhin E."/>
        </authorList>
    </citation>
    <scope>NUCLEOTIDE SEQUENCE [LARGE SCALE GENOMIC DNA]</scope>
    <source>
        <strain evidence="2 3">M42-189</strain>
    </source>
</reference>
<proteinExistence type="predicted"/>
<accession>A0ABR3RPN9</accession>
<gene>
    <name evidence="2" type="ORF">SLS60_003798</name>
</gene>
<dbReference type="Proteomes" id="UP001521785">
    <property type="component" value="Unassembled WGS sequence"/>
</dbReference>
<feature type="region of interest" description="Disordered" evidence="1">
    <location>
        <begin position="1"/>
        <end position="31"/>
    </location>
</feature>